<protein>
    <recommendedName>
        <fullName evidence="1">Endonuclease/exonuclease/phosphatase domain-containing protein</fullName>
    </recommendedName>
</protein>
<evidence type="ECO:0000313" key="3">
    <source>
        <dbReference type="EMBL" id="JAI51917.1"/>
    </source>
</evidence>
<proteinExistence type="predicted"/>
<organism evidence="3">
    <name type="scientific">Bactrocera latifrons</name>
    <name type="common">Malaysian fruit fly</name>
    <name type="synonym">Chaetodacus latifrons</name>
    <dbReference type="NCBI Taxonomy" id="174628"/>
    <lineage>
        <taxon>Eukaryota</taxon>
        <taxon>Metazoa</taxon>
        <taxon>Ecdysozoa</taxon>
        <taxon>Arthropoda</taxon>
        <taxon>Hexapoda</taxon>
        <taxon>Insecta</taxon>
        <taxon>Pterygota</taxon>
        <taxon>Neoptera</taxon>
        <taxon>Endopterygota</taxon>
        <taxon>Diptera</taxon>
        <taxon>Brachycera</taxon>
        <taxon>Muscomorpha</taxon>
        <taxon>Tephritoidea</taxon>
        <taxon>Tephritidae</taxon>
        <taxon>Bactrocera</taxon>
        <taxon>Bactrocera</taxon>
    </lineage>
</organism>
<dbReference type="Gene3D" id="3.60.10.10">
    <property type="entry name" value="Endonuclease/exonuclease/phosphatase"/>
    <property type="match status" value="1"/>
</dbReference>
<evidence type="ECO:0000259" key="1">
    <source>
        <dbReference type="Pfam" id="PF03372"/>
    </source>
</evidence>
<dbReference type="SUPFAM" id="SSF56219">
    <property type="entry name" value="DNase I-like"/>
    <property type="match status" value="1"/>
</dbReference>
<gene>
    <name evidence="3" type="ORF">c1_g2_i1</name>
    <name evidence="2" type="ORF">c1_g2_i2</name>
</gene>
<accession>A0A0K8WLF8</accession>
<evidence type="ECO:0000313" key="2">
    <source>
        <dbReference type="EMBL" id="JAI44317.1"/>
    </source>
</evidence>
<dbReference type="Pfam" id="PF03372">
    <property type="entry name" value="Exo_endo_phos"/>
    <property type="match status" value="1"/>
</dbReference>
<dbReference type="EMBL" id="GDHF01000397">
    <property type="protein sequence ID" value="JAI51917.1"/>
    <property type="molecule type" value="Transcribed_RNA"/>
</dbReference>
<dbReference type="EMBL" id="GDHF01007997">
    <property type="protein sequence ID" value="JAI44317.1"/>
    <property type="molecule type" value="Transcribed_RNA"/>
</dbReference>
<reference evidence="3" key="1">
    <citation type="submission" date="2015-06" db="EMBL/GenBank/DDBJ databases">
        <authorList>
            <person name="Hoefler B.C."/>
            <person name="Straight P.D."/>
        </authorList>
    </citation>
    <scope>NUCLEOTIDE SEQUENCE</scope>
</reference>
<name>A0A0K8WLF8_BACLA</name>
<dbReference type="InterPro" id="IPR036691">
    <property type="entry name" value="Endo/exonu/phosph_ase_sf"/>
</dbReference>
<feature type="domain" description="Endonuclease/exonuclease/phosphatase" evidence="1">
    <location>
        <begin position="20"/>
        <end position="167"/>
    </location>
</feature>
<dbReference type="AlphaFoldDB" id="A0A0K8WLF8"/>
<dbReference type="InterPro" id="IPR005135">
    <property type="entry name" value="Endo/exonuclease/phosphatase"/>
</dbReference>
<sequence>MFARSSIRQTQPSLQVHYQNVRGLRTKLSDFITATSASSIDAFCIPETWLHPTIHDGEVIDDTFNIFRQDRNNSTCISENGGGVLIALKKYFHAECIHIPDDSLEQIYVKIKCKISNIIVACVYIAPRASLNVYQIYLDTLYYLKDKHRDANFLITGDFNLPSSSPRSDCENLLYKVTYMYILSVPRKLLL</sequence>
<dbReference type="GO" id="GO:0003824">
    <property type="term" value="F:catalytic activity"/>
    <property type="evidence" value="ECO:0007669"/>
    <property type="project" value="InterPro"/>
</dbReference>